<dbReference type="SUPFAM" id="SSF50475">
    <property type="entry name" value="FMN-binding split barrel"/>
    <property type="match status" value="1"/>
</dbReference>
<dbReference type="RefSeq" id="WP_382169177.1">
    <property type="nucleotide sequence ID" value="NZ_JBHTBR010000009.1"/>
</dbReference>
<dbReference type="PANTHER" id="PTHR42815">
    <property type="entry name" value="FAD-BINDING, PUTATIVE (AFU_ORTHOLOGUE AFUA_6G07600)-RELATED"/>
    <property type="match status" value="1"/>
</dbReference>
<reference evidence="2" key="1">
    <citation type="journal article" date="2019" name="Int. J. Syst. Evol. Microbiol.">
        <title>The Global Catalogue of Microorganisms (GCM) 10K type strain sequencing project: providing services to taxonomists for standard genome sequencing and annotation.</title>
        <authorList>
            <consortium name="The Broad Institute Genomics Platform"/>
            <consortium name="The Broad Institute Genome Sequencing Center for Infectious Disease"/>
            <person name="Wu L."/>
            <person name="Ma J."/>
        </authorList>
    </citation>
    <scope>NUCLEOTIDE SEQUENCE [LARGE SCALE GENOMIC DNA]</scope>
    <source>
        <strain evidence="2">CCUG 51308</strain>
    </source>
</reference>
<gene>
    <name evidence="1" type="ORF">ACFQS8_15775</name>
</gene>
<organism evidence="1 2">
    <name type="scientific">Hirschia litorea</name>
    <dbReference type="NCBI Taxonomy" id="1199156"/>
    <lineage>
        <taxon>Bacteria</taxon>
        <taxon>Pseudomonadati</taxon>
        <taxon>Pseudomonadota</taxon>
        <taxon>Alphaproteobacteria</taxon>
        <taxon>Hyphomonadales</taxon>
        <taxon>Hyphomonadaceae</taxon>
        <taxon>Hirschia</taxon>
    </lineage>
</organism>
<evidence type="ECO:0000313" key="1">
    <source>
        <dbReference type="EMBL" id="MFC7293081.1"/>
    </source>
</evidence>
<protein>
    <submittedName>
        <fullName evidence="1">Pyridoxamine 5'-phosphate oxidase family protein</fullName>
    </submittedName>
</protein>
<name>A0ABW2IQ83_9PROT</name>
<dbReference type="Gene3D" id="2.30.110.10">
    <property type="entry name" value="Electron Transport, Fmn-binding Protein, Chain A"/>
    <property type="match status" value="1"/>
</dbReference>
<keyword evidence="2" id="KW-1185">Reference proteome</keyword>
<proteinExistence type="predicted"/>
<dbReference type="Proteomes" id="UP001596492">
    <property type="component" value="Unassembled WGS sequence"/>
</dbReference>
<dbReference type="PANTHER" id="PTHR42815:SF2">
    <property type="entry name" value="FAD-BINDING, PUTATIVE (AFU_ORTHOLOGUE AFUA_6G07600)-RELATED"/>
    <property type="match status" value="1"/>
</dbReference>
<dbReference type="InterPro" id="IPR012349">
    <property type="entry name" value="Split_barrel_FMN-bd"/>
</dbReference>
<comment type="caution">
    <text evidence="1">The sequence shown here is derived from an EMBL/GenBank/DDBJ whole genome shotgun (WGS) entry which is preliminary data.</text>
</comment>
<accession>A0ABW2IQ83</accession>
<evidence type="ECO:0000313" key="2">
    <source>
        <dbReference type="Proteomes" id="UP001596492"/>
    </source>
</evidence>
<dbReference type="EMBL" id="JBHTBR010000009">
    <property type="protein sequence ID" value="MFC7293081.1"/>
    <property type="molecule type" value="Genomic_DNA"/>
</dbReference>
<sequence length="324" mass="36280">MSQSPQNDTASPWHEGEKTLQASVGKLEKMDLIGRKVLRDHLPEQHSEFYTQLPYIMTGSVDAEGQVWASVLAGEIGFISCPTPTRMHIAAHISPEDPAFENFKSGDGLGLLGIEFHTRRRNRINGRIDSITPSGFDVHVEQTMGNCAKYIQDRDYELTRPLGTQSPHPPEITYVLDQSSIDLIRRSDSFYVASYVTQDNIQKVDVSHRGGKPGFVRVDDQGVLTIPDFTGNVFFNTLGNILINGKAGLNFIDYETGDMLQMTGQAEIVFDSPEIAQFAGAERLWTFKPSKIVRRKQALPFRWTFNELSPFVVNKGSWDVVSQV</sequence>